<comment type="caution">
    <text evidence="1">The sequence shown here is derived from an EMBL/GenBank/DDBJ whole genome shotgun (WGS) entry which is preliminary data.</text>
</comment>
<sequence length="65" mass="7525">MGTSSALRGKISRDARIWDDLKQAISSSSGFQSWRSEQNVARYQGQNLDYLVRHYLRETLETLAY</sequence>
<reference evidence="1" key="1">
    <citation type="submission" date="2019-11" db="EMBL/GenBank/DDBJ databases">
        <title>Genomic insights into an expanded diversity of filamentous marine cyanobacteria reveals the extraordinary biosynthetic potential of Moorea and Okeania.</title>
        <authorList>
            <person name="Ferreira Leao T."/>
            <person name="Wang M."/>
            <person name="Moss N."/>
            <person name="Da Silva R."/>
            <person name="Sanders J."/>
            <person name="Nurk S."/>
            <person name="Gurevich A."/>
            <person name="Humphrey G."/>
            <person name="Reher R."/>
            <person name="Zhu Q."/>
            <person name="Belda-Ferre P."/>
            <person name="Glukhov E."/>
            <person name="Rex R."/>
            <person name="Dorrestein P.C."/>
            <person name="Knight R."/>
            <person name="Pevzner P."/>
            <person name="Gerwick W.H."/>
            <person name="Gerwick L."/>
        </authorList>
    </citation>
    <scope>NUCLEOTIDE SEQUENCE</scope>
    <source>
        <strain evidence="1">SIO1C4</strain>
    </source>
</reference>
<dbReference type="EMBL" id="JAAHFQ010001239">
    <property type="protein sequence ID" value="NER32431.1"/>
    <property type="molecule type" value="Genomic_DNA"/>
</dbReference>
<dbReference type="AlphaFoldDB" id="A0A6B3NSN6"/>
<evidence type="ECO:0000313" key="1">
    <source>
        <dbReference type="EMBL" id="NER32431.1"/>
    </source>
</evidence>
<organism evidence="1">
    <name type="scientific">Symploca sp. SIO1C4</name>
    <dbReference type="NCBI Taxonomy" id="2607765"/>
    <lineage>
        <taxon>Bacteria</taxon>
        <taxon>Bacillati</taxon>
        <taxon>Cyanobacteriota</taxon>
        <taxon>Cyanophyceae</taxon>
        <taxon>Coleofasciculales</taxon>
        <taxon>Coleofasciculaceae</taxon>
        <taxon>Symploca</taxon>
    </lineage>
</organism>
<gene>
    <name evidence="1" type="ORF">F6J89_33775</name>
</gene>
<protein>
    <submittedName>
        <fullName evidence="1">Uncharacterized protein</fullName>
    </submittedName>
</protein>
<proteinExistence type="predicted"/>
<name>A0A6B3NSN6_9CYAN</name>
<accession>A0A6B3NSN6</accession>